<dbReference type="Proteomes" id="UP001221217">
    <property type="component" value="Unassembled WGS sequence"/>
</dbReference>
<dbReference type="CDD" id="cd16345">
    <property type="entry name" value="LMWP_ArsC"/>
    <property type="match status" value="1"/>
</dbReference>
<evidence type="ECO:0000259" key="2">
    <source>
        <dbReference type="SMART" id="SM00226"/>
    </source>
</evidence>
<dbReference type="Gene3D" id="3.40.50.2300">
    <property type="match status" value="1"/>
</dbReference>
<reference evidence="3 4" key="1">
    <citation type="submission" date="2022-12" db="EMBL/GenBank/DDBJ databases">
        <title>Metagenome assembled genome from gulf of manar.</title>
        <authorList>
            <person name="Kohli P."/>
            <person name="Pk S."/>
            <person name="Venkata Ramana C."/>
            <person name="Sasikala C."/>
        </authorList>
    </citation>
    <scope>NUCLEOTIDE SEQUENCE [LARGE SCALE GENOMIC DNA]</scope>
    <source>
        <strain evidence="3">JB008</strain>
    </source>
</reference>
<sequence length="146" mass="16771">MSDKERVLFICVHNSARSQFAEAYLREIGSQWFSVESAGLDPGELNPYVVQVLKEDGIDISGKKTQSVKDVYDRGVKFSYIITVCDRVTEKNCPVYPQPAQHLSWSFPDPEKLECSDEEMQSKVREIADVIKMKIRQFVNDYKSKL</sequence>
<evidence type="ECO:0000313" key="3">
    <source>
        <dbReference type="EMBL" id="MDC7227525.1"/>
    </source>
</evidence>
<dbReference type="GO" id="GO:0046685">
    <property type="term" value="P:response to arsenic-containing substance"/>
    <property type="evidence" value="ECO:0007669"/>
    <property type="project" value="UniProtKB-KW"/>
</dbReference>
<dbReference type="Pfam" id="PF01451">
    <property type="entry name" value="LMWPc"/>
    <property type="match status" value="1"/>
</dbReference>
<feature type="domain" description="Phosphotyrosine protein phosphatase I" evidence="2">
    <location>
        <begin position="5"/>
        <end position="141"/>
    </location>
</feature>
<name>A0AAJ1MNA7_9SPIO</name>
<dbReference type="InterPro" id="IPR036196">
    <property type="entry name" value="Ptyr_pPase_sf"/>
</dbReference>
<dbReference type="InterPro" id="IPR023485">
    <property type="entry name" value="Ptyr_pPase"/>
</dbReference>
<evidence type="ECO:0000256" key="1">
    <source>
        <dbReference type="ARBA" id="ARBA00022849"/>
    </source>
</evidence>
<keyword evidence="1" id="KW-0059">Arsenical resistance</keyword>
<protein>
    <submittedName>
        <fullName evidence="3">Arsenate reductase ArsC</fullName>
    </submittedName>
</protein>
<proteinExistence type="predicted"/>
<dbReference type="PANTHER" id="PTHR43428">
    <property type="entry name" value="ARSENATE REDUCTASE"/>
    <property type="match status" value="1"/>
</dbReference>
<comment type="caution">
    <text evidence="3">The sequence shown here is derived from an EMBL/GenBank/DDBJ whole genome shotgun (WGS) entry which is preliminary data.</text>
</comment>
<gene>
    <name evidence="3" type="ORF">PQJ61_12240</name>
</gene>
<dbReference type="PANTHER" id="PTHR43428:SF1">
    <property type="entry name" value="ARSENATE REDUCTASE"/>
    <property type="match status" value="1"/>
</dbReference>
<accession>A0AAJ1MNA7</accession>
<evidence type="ECO:0000313" key="4">
    <source>
        <dbReference type="Proteomes" id="UP001221217"/>
    </source>
</evidence>
<dbReference type="EMBL" id="JAQQAL010000027">
    <property type="protein sequence ID" value="MDC7227525.1"/>
    <property type="molecule type" value="Genomic_DNA"/>
</dbReference>
<dbReference type="AlphaFoldDB" id="A0AAJ1MNA7"/>
<organism evidence="3 4">
    <name type="scientific">Candidatus Thalassospirochaeta sargassi</name>
    <dbReference type="NCBI Taxonomy" id="3119039"/>
    <lineage>
        <taxon>Bacteria</taxon>
        <taxon>Pseudomonadati</taxon>
        <taxon>Spirochaetota</taxon>
        <taxon>Spirochaetia</taxon>
        <taxon>Spirochaetales</taxon>
        <taxon>Spirochaetaceae</taxon>
        <taxon>Candidatus Thalassospirochaeta</taxon>
    </lineage>
</organism>
<dbReference type="SUPFAM" id="SSF52788">
    <property type="entry name" value="Phosphotyrosine protein phosphatases I"/>
    <property type="match status" value="1"/>
</dbReference>
<dbReference type="SMART" id="SM00226">
    <property type="entry name" value="LMWPc"/>
    <property type="match status" value="1"/>
</dbReference>